<reference evidence="2" key="3">
    <citation type="submission" date="2023-05" db="EMBL/GenBank/DDBJ databases">
        <authorList>
            <person name="Smith C.H."/>
        </authorList>
    </citation>
    <scope>NUCLEOTIDE SEQUENCE</scope>
    <source>
        <strain evidence="2">CHS0354</strain>
        <tissue evidence="2">Mantle</tissue>
    </source>
</reference>
<reference evidence="2" key="2">
    <citation type="journal article" date="2021" name="Genome Biol. Evol.">
        <title>Developing a high-quality reference genome for a parasitic bivalve with doubly uniparental inheritance (Bivalvia: Unionida).</title>
        <authorList>
            <person name="Smith C.H."/>
        </authorList>
    </citation>
    <scope>NUCLEOTIDE SEQUENCE</scope>
    <source>
        <strain evidence="2">CHS0354</strain>
        <tissue evidence="2">Mantle</tissue>
    </source>
</reference>
<reference evidence="2" key="1">
    <citation type="journal article" date="2021" name="Genome Biol. Evol.">
        <title>A High-Quality Reference Genome for a Parasitic Bivalve with Doubly Uniparental Inheritance (Bivalvia: Unionida).</title>
        <authorList>
            <person name="Smith C.H."/>
        </authorList>
    </citation>
    <scope>NUCLEOTIDE SEQUENCE</scope>
    <source>
        <strain evidence="2">CHS0354</strain>
    </source>
</reference>
<organism evidence="2 3">
    <name type="scientific">Potamilus streckersoni</name>
    <dbReference type="NCBI Taxonomy" id="2493646"/>
    <lineage>
        <taxon>Eukaryota</taxon>
        <taxon>Metazoa</taxon>
        <taxon>Spiralia</taxon>
        <taxon>Lophotrochozoa</taxon>
        <taxon>Mollusca</taxon>
        <taxon>Bivalvia</taxon>
        <taxon>Autobranchia</taxon>
        <taxon>Heteroconchia</taxon>
        <taxon>Palaeoheterodonta</taxon>
        <taxon>Unionida</taxon>
        <taxon>Unionoidea</taxon>
        <taxon>Unionidae</taxon>
        <taxon>Ambleminae</taxon>
        <taxon>Lampsilini</taxon>
        <taxon>Potamilus</taxon>
    </lineage>
</organism>
<protein>
    <submittedName>
        <fullName evidence="2">Uncharacterized protein</fullName>
    </submittedName>
</protein>
<evidence type="ECO:0000313" key="2">
    <source>
        <dbReference type="EMBL" id="KAK3582019.1"/>
    </source>
</evidence>
<evidence type="ECO:0000256" key="1">
    <source>
        <dbReference type="SAM" id="Phobius"/>
    </source>
</evidence>
<gene>
    <name evidence="2" type="ORF">CHS0354_039684</name>
</gene>
<dbReference type="EMBL" id="JAEAOA010002314">
    <property type="protein sequence ID" value="KAK3582019.1"/>
    <property type="molecule type" value="Genomic_DNA"/>
</dbReference>
<keyword evidence="3" id="KW-1185">Reference proteome</keyword>
<keyword evidence="1" id="KW-0472">Membrane</keyword>
<evidence type="ECO:0000313" key="3">
    <source>
        <dbReference type="Proteomes" id="UP001195483"/>
    </source>
</evidence>
<name>A0AAE0RYW8_9BIVA</name>
<feature type="non-terminal residue" evidence="2">
    <location>
        <position position="86"/>
    </location>
</feature>
<keyword evidence="1" id="KW-0812">Transmembrane</keyword>
<feature type="transmembrane region" description="Helical" evidence="1">
    <location>
        <begin position="12"/>
        <end position="33"/>
    </location>
</feature>
<dbReference type="Proteomes" id="UP001195483">
    <property type="component" value="Unassembled WGS sequence"/>
</dbReference>
<accession>A0AAE0RYW8</accession>
<sequence length="86" mass="9896">MDNNQLMVSRWVSYICNVANYLALYMLPIFNAVRLPEQRNERDYIIPGLVEQPQLSRGRSTIQTSTIRSDKMHTVNSNGWGPSLIL</sequence>
<dbReference type="AlphaFoldDB" id="A0AAE0RYW8"/>
<proteinExistence type="predicted"/>
<keyword evidence="1" id="KW-1133">Transmembrane helix</keyword>
<comment type="caution">
    <text evidence="2">The sequence shown here is derived from an EMBL/GenBank/DDBJ whole genome shotgun (WGS) entry which is preliminary data.</text>
</comment>